<dbReference type="PANTHER" id="PTHR43156:SF2">
    <property type="entry name" value="STAGE II SPORULATION PROTEIN E"/>
    <property type="match status" value="1"/>
</dbReference>
<feature type="region of interest" description="Disordered" evidence="2">
    <location>
        <begin position="855"/>
        <end position="913"/>
    </location>
</feature>
<keyword evidence="5" id="KW-1185">Reference proteome</keyword>
<dbReference type="InterPro" id="IPR001932">
    <property type="entry name" value="PPM-type_phosphatase-like_dom"/>
</dbReference>
<dbReference type="Pfam" id="PF01590">
    <property type="entry name" value="GAF"/>
    <property type="match status" value="1"/>
</dbReference>
<dbReference type="NCBIfam" id="TIGR00229">
    <property type="entry name" value="sensory_box"/>
    <property type="match status" value="1"/>
</dbReference>
<dbReference type="SUPFAM" id="SSF55785">
    <property type="entry name" value="PYP-like sensor domain (PAS domain)"/>
    <property type="match status" value="2"/>
</dbReference>
<dbReference type="RefSeq" id="WP_358351563.1">
    <property type="nucleotide sequence ID" value="NZ_JBEZFP010000017.1"/>
</dbReference>
<dbReference type="Pfam" id="PF13185">
    <property type="entry name" value="GAF_2"/>
    <property type="match status" value="1"/>
</dbReference>
<dbReference type="Gene3D" id="3.30.450.20">
    <property type="entry name" value="PAS domain"/>
    <property type="match status" value="1"/>
</dbReference>
<sequence>MTGIAPEPGAVHRRAHGPQTPAHPAHGPPAPGPGGHDTLTDALDEALSTGLAQAVQATGAYGGVAYLRSPDRRALVLAKVAGLSVSLVDPWGRIPVHGAMPAAEAFRTGRIVFLADAGETVRRFPQLALGMPYAFASATAAVRCGDEAYGAIVLLWPATPGQGLTGARRRRLRAACVRLGNVLAEIAGRGEPVEYDGPPTAAPLWTPVLSPIRVGLFDWNTETGAFAADDVLCELFGVPPADFDGRATTLADRVVSGGGREFREAARRAVDTGRVLAWRLQVEGEGGVRRLLELWGRVPDDSGPHLVGAVLDLGFGAAAAEAVERLRDGVFSLDPDGRITYANRNLQGMLGIRLEDVIGRTPWEAFPWLADPSYEDRYRAAMLSQQPGAFLARTPHDRWLAFSLYPDPYGVTGKVVPVGPPPGAPGGRGTEHDDRPAPPPTLPATPARLGAIYHVLQMAGALTEAVSVDEVCEVVADQILPAFGGQELAVYIVRDGRFHLVRQTGYPEGFLDPFEGVTTDAGLPGVDVLTHGVPIFFESVSDLTGAYPGIPVDEMSSWAFLPLIASDRPVGSCILGFGRRHVFSPEERSVLTALSGLIAQALERARLFDAESALARGLQHALLPHRLPDLPHLEVAARYLPGTQGMEIGGDWYDVIDTGNAVALVIGDVEGHSVAAAGIMGQLRSAVRAFSTGGKEPGQVVACTNRLLADLDPGLFASCCYIELDTRTGVCRIVRAGHPPPIVCGPDADARVLDVAGGTLLGVDRSSDYPVTRVVLRPGSLLALYTDGLVEDAGDDIGNGIERLRASVARGRPPGGSRATVAVADLADRLVREAGRVTDRADDVALLLTRWTGQGERGSETRVDTGTATGTDDTGTDTGTDDTGTDTETNAGADGEHRRRNEVENHGHAERPA</sequence>
<dbReference type="PANTHER" id="PTHR43156">
    <property type="entry name" value="STAGE II SPORULATION PROTEIN E-RELATED"/>
    <property type="match status" value="1"/>
</dbReference>
<dbReference type="Proteomes" id="UP001551482">
    <property type="component" value="Unassembled WGS sequence"/>
</dbReference>
<dbReference type="SMART" id="SM00065">
    <property type="entry name" value="GAF"/>
    <property type="match status" value="1"/>
</dbReference>
<proteinExistence type="predicted"/>
<feature type="region of interest" description="Disordered" evidence="2">
    <location>
        <begin position="1"/>
        <end position="41"/>
    </location>
</feature>
<feature type="compositionally biased region" description="Basic and acidic residues" evidence="2">
    <location>
        <begin position="894"/>
        <end position="913"/>
    </location>
</feature>
<dbReference type="Pfam" id="PF08448">
    <property type="entry name" value="PAS_4"/>
    <property type="match status" value="1"/>
</dbReference>
<accession>A0ABV3DD45</accession>
<dbReference type="SUPFAM" id="SSF55781">
    <property type="entry name" value="GAF domain-like"/>
    <property type="match status" value="2"/>
</dbReference>
<name>A0ABV3DD45_9ACTN</name>
<evidence type="ECO:0000256" key="2">
    <source>
        <dbReference type="SAM" id="MobiDB-lite"/>
    </source>
</evidence>
<dbReference type="CDD" id="cd00130">
    <property type="entry name" value="PAS"/>
    <property type="match status" value="1"/>
</dbReference>
<dbReference type="SMART" id="SM00091">
    <property type="entry name" value="PAS"/>
    <property type="match status" value="2"/>
</dbReference>
<organism evidence="4 5">
    <name type="scientific">Streptodolium elevatio</name>
    <dbReference type="NCBI Taxonomy" id="3157996"/>
    <lineage>
        <taxon>Bacteria</taxon>
        <taxon>Bacillati</taxon>
        <taxon>Actinomycetota</taxon>
        <taxon>Actinomycetes</taxon>
        <taxon>Kitasatosporales</taxon>
        <taxon>Streptomycetaceae</taxon>
        <taxon>Streptodolium</taxon>
    </lineage>
</organism>
<protein>
    <submittedName>
        <fullName evidence="4">SpoIIE family protein phosphatase</fullName>
    </submittedName>
</protein>
<gene>
    <name evidence="4" type="ORF">AB0C36_09220</name>
</gene>
<dbReference type="InterPro" id="IPR003018">
    <property type="entry name" value="GAF"/>
</dbReference>
<dbReference type="Gene3D" id="3.30.450.40">
    <property type="match status" value="2"/>
</dbReference>
<feature type="region of interest" description="Disordered" evidence="2">
    <location>
        <begin position="417"/>
        <end position="442"/>
    </location>
</feature>
<dbReference type="InterPro" id="IPR035965">
    <property type="entry name" value="PAS-like_dom_sf"/>
</dbReference>
<dbReference type="EMBL" id="JBEZFP010000017">
    <property type="protein sequence ID" value="MEU8133675.1"/>
    <property type="molecule type" value="Genomic_DNA"/>
</dbReference>
<dbReference type="SMART" id="SM00331">
    <property type="entry name" value="PP2C_SIG"/>
    <property type="match status" value="1"/>
</dbReference>
<evidence type="ECO:0000256" key="1">
    <source>
        <dbReference type="ARBA" id="ARBA00022801"/>
    </source>
</evidence>
<evidence type="ECO:0000313" key="4">
    <source>
        <dbReference type="EMBL" id="MEU8133675.1"/>
    </source>
</evidence>
<dbReference type="PROSITE" id="PS50112">
    <property type="entry name" value="PAS"/>
    <property type="match status" value="1"/>
</dbReference>
<evidence type="ECO:0000259" key="3">
    <source>
        <dbReference type="PROSITE" id="PS50112"/>
    </source>
</evidence>
<comment type="caution">
    <text evidence="4">The sequence shown here is derived from an EMBL/GenBank/DDBJ whole genome shotgun (WGS) entry which is preliminary data.</text>
</comment>
<evidence type="ECO:0000313" key="5">
    <source>
        <dbReference type="Proteomes" id="UP001551482"/>
    </source>
</evidence>
<feature type="domain" description="PAS" evidence="3">
    <location>
        <begin position="321"/>
        <end position="361"/>
    </location>
</feature>
<dbReference type="InterPro" id="IPR036457">
    <property type="entry name" value="PPM-type-like_dom_sf"/>
</dbReference>
<reference evidence="4 5" key="1">
    <citation type="submission" date="2024-06" db="EMBL/GenBank/DDBJ databases">
        <title>The Natural Products Discovery Center: Release of the First 8490 Sequenced Strains for Exploring Actinobacteria Biosynthetic Diversity.</title>
        <authorList>
            <person name="Kalkreuter E."/>
            <person name="Kautsar S.A."/>
            <person name="Yang D."/>
            <person name="Bader C.D."/>
            <person name="Teijaro C.N."/>
            <person name="Fluegel L."/>
            <person name="Davis C.M."/>
            <person name="Simpson J.R."/>
            <person name="Lauterbach L."/>
            <person name="Steele A.D."/>
            <person name="Gui C."/>
            <person name="Meng S."/>
            <person name="Li G."/>
            <person name="Viehrig K."/>
            <person name="Ye F."/>
            <person name="Su P."/>
            <person name="Kiefer A.F."/>
            <person name="Nichols A."/>
            <person name="Cepeda A.J."/>
            <person name="Yan W."/>
            <person name="Fan B."/>
            <person name="Jiang Y."/>
            <person name="Adhikari A."/>
            <person name="Zheng C.-J."/>
            <person name="Schuster L."/>
            <person name="Cowan T.M."/>
            <person name="Smanski M.J."/>
            <person name="Chevrette M.G."/>
            <person name="De Carvalho L.P.S."/>
            <person name="Shen B."/>
        </authorList>
    </citation>
    <scope>NUCLEOTIDE SEQUENCE [LARGE SCALE GENOMIC DNA]</scope>
    <source>
        <strain evidence="4 5">NPDC048946</strain>
    </source>
</reference>
<dbReference type="InterPro" id="IPR000014">
    <property type="entry name" value="PAS"/>
</dbReference>
<dbReference type="InterPro" id="IPR029016">
    <property type="entry name" value="GAF-like_dom_sf"/>
</dbReference>
<dbReference type="Pfam" id="PF07228">
    <property type="entry name" value="SpoIIE"/>
    <property type="match status" value="1"/>
</dbReference>
<keyword evidence="1" id="KW-0378">Hydrolase</keyword>
<feature type="compositionally biased region" description="Low complexity" evidence="2">
    <location>
        <begin position="864"/>
        <end position="878"/>
    </location>
</feature>
<dbReference type="InterPro" id="IPR013656">
    <property type="entry name" value="PAS_4"/>
</dbReference>
<dbReference type="InterPro" id="IPR052016">
    <property type="entry name" value="Bact_Sigma-Reg"/>
</dbReference>
<dbReference type="Gene3D" id="3.60.40.10">
    <property type="entry name" value="PPM-type phosphatase domain"/>
    <property type="match status" value="1"/>
</dbReference>